<name>A0ABD5JMR2_9ACTN</name>
<dbReference type="InterPro" id="IPR050267">
    <property type="entry name" value="Anti-sigma-factor_SerPK"/>
</dbReference>
<reference evidence="3 4" key="1">
    <citation type="submission" date="2023-11" db="EMBL/GenBank/DDBJ databases">
        <title>30 novel species of actinomycetes from the DSMZ collection.</title>
        <authorList>
            <person name="Nouioui I."/>
        </authorList>
    </citation>
    <scope>NUCLEOTIDE SEQUENCE [LARGE SCALE GENOMIC DNA]</scope>
    <source>
        <strain evidence="3 4">DSM 41602</strain>
    </source>
</reference>
<gene>
    <name evidence="3" type="ORF">V2K49_43080</name>
</gene>
<evidence type="ECO:0000256" key="1">
    <source>
        <dbReference type="ARBA" id="ARBA00022527"/>
    </source>
</evidence>
<protein>
    <submittedName>
        <fullName evidence="3">ATP-binding protein</fullName>
    </submittedName>
</protein>
<dbReference type="Pfam" id="PF13581">
    <property type="entry name" value="HATPase_c_2"/>
    <property type="match status" value="1"/>
</dbReference>
<dbReference type="SUPFAM" id="SSF55874">
    <property type="entry name" value="ATPase domain of HSP90 chaperone/DNA topoisomerase II/histidine kinase"/>
    <property type="match status" value="1"/>
</dbReference>
<evidence type="ECO:0000313" key="3">
    <source>
        <dbReference type="EMBL" id="MEE4589715.1"/>
    </source>
</evidence>
<dbReference type="EMBL" id="JAZBJQ010000053">
    <property type="protein sequence ID" value="MEE4589715.1"/>
    <property type="molecule type" value="Genomic_DNA"/>
</dbReference>
<keyword evidence="1" id="KW-0418">Kinase</keyword>
<evidence type="ECO:0000259" key="2">
    <source>
        <dbReference type="Pfam" id="PF13581"/>
    </source>
</evidence>
<dbReference type="InterPro" id="IPR003594">
    <property type="entry name" value="HATPase_dom"/>
</dbReference>
<dbReference type="Gene3D" id="3.30.565.10">
    <property type="entry name" value="Histidine kinase-like ATPase, C-terminal domain"/>
    <property type="match status" value="1"/>
</dbReference>
<dbReference type="AlphaFoldDB" id="A0ABD5JMR2"/>
<accession>A0ABD5JMR2</accession>
<proteinExistence type="predicted"/>
<dbReference type="CDD" id="cd16936">
    <property type="entry name" value="HATPase_RsbW-like"/>
    <property type="match status" value="1"/>
</dbReference>
<dbReference type="PANTHER" id="PTHR35526">
    <property type="entry name" value="ANTI-SIGMA-F FACTOR RSBW-RELATED"/>
    <property type="match status" value="1"/>
</dbReference>
<keyword evidence="1" id="KW-0808">Transferase</keyword>
<sequence>MNATTLCRTHRTFSLPPSTADVPGVRRALVDTLVEWGLPEDGELLYALGLIASELVTNAVTHAGAHTPSIVVTLAIGEEGTLELGVSDNCRVFPRQLATSPEATHGRGTAIVDALLAEFGGSLTSERHPHGKTLWAQLPGALS</sequence>
<feature type="domain" description="Histidine kinase/HSP90-like ATPase" evidence="2">
    <location>
        <begin position="16"/>
        <end position="137"/>
    </location>
</feature>
<keyword evidence="3" id="KW-0067">ATP-binding</keyword>
<organism evidence="3 4">
    <name type="scientific">Streptomyces antimycoticus</name>
    <dbReference type="NCBI Taxonomy" id="68175"/>
    <lineage>
        <taxon>Bacteria</taxon>
        <taxon>Bacillati</taxon>
        <taxon>Actinomycetota</taxon>
        <taxon>Actinomycetes</taxon>
        <taxon>Kitasatosporales</taxon>
        <taxon>Streptomycetaceae</taxon>
        <taxon>Streptomyces</taxon>
        <taxon>Streptomyces violaceusniger group</taxon>
    </lineage>
</organism>
<keyword evidence="3" id="KW-0547">Nucleotide-binding</keyword>
<dbReference type="GO" id="GO:0005524">
    <property type="term" value="F:ATP binding"/>
    <property type="evidence" value="ECO:0007669"/>
    <property type="project" value="UniProtKB-KW"/>
</dbReference>
<evidence type="ECO:0000313" key="4">
    <source>
        <dbReference type="Proteomes" id="UP001354649"/>
    </source>
</evidence>
<dbReference type="PANTHER" id="PTHR35526:SF3">
    <property type="entry name" value="ANTI-SIGMA-F FACTOR RSBW"/>
    <property type="match status" value="1"/>
</dbReference>
<dbReference type="InterPro" id="IPR036890">
    <property type="entry name" value="HATPase_C_sf"/>
</dbReference>
<dbReference type="Proteomes" id="UP001354649">
    <property type="component" value="Unassembled WGS sequence"/>
</dbReference>
<comment type="caution">
    <text evidence="3">The sequence shown here is derived from an EMBL/GenBank/DDBJ whole genome shotgun (WGS) entry which is preliminary data.</text>
</comment>
<dbReference type="RefSeq" id="WP_063804996.1">
    <property type="nucleotide sequence ID" value="NZ_JBEYSQ010000049.1"/>
</dbReference>
<keyword evidence="1" id="KW-0723">Serine/threonine-protein kinase</keyword>
<dbReference type="GO" id="GO:0004674">
    <property type="term" value="F:protein serine/threonine kinase activity"/>
    <property type="evidence" value="ECO:0007669"/>
    <property type="project" value="UniProtKB-KW"/>
</dbReference>